<dbReference type="Proteomes" id="UP000190423">
    <property type="component" value="Unassembled WGS sequence"/>
</dbReference>
<dbReference type="STRING" id="261392.SAMN02745149_01196"/>
<protein>
    <submittedName>
        <fullName evidence="1">Uncharacterized protein</fullName>
    </submittedName>
</protein>
<dbReference type="RefSeq" id="WP_078933108.1">
    <property type="nucleotide sequence ID" value="NZ_FUWG01000008.1"/>
</dbReference>
<dbReference type="AlphaFoldDB" id="A0A1T4KJ32"/>
<reference evidence="1 2" key="1">
    <citation type="submission" date="2017-02" db="EMBL/GenBank/DDBJ databases">
        <authorList>
            <person name="Peterson S.W."/>
        </authorList>
    </citation>
    <scope>NUCLEOTIDE SEQUENCE [LARGE SCALE GENOMIC DNA]</scope>
    <source>
        <strain evidence="1 2">ATCC BAA-908</strain>
    </source>
</reference>
<evidence type="ECO:0000313" key="1">
    <source>
        <dbReference type="EMBL" id="SJZ42386.1"/>
    </source>
</evidence>
<sequence length="71" mass="8485">MDAEENVFGRAGFYGWAQKKIFLGVQDFTDGRRRKSFWACRILRMDVEENLFGRAVWSVIIKKWGRWRKIG</sequence>
<gene>
    <name evidence="1" type="ORF">SAMN02745149_01196</name>
</gene>
<dbReference type="GeneID" id="78316495"/>
<organism evidence="1 2">
    <name type="scientific">Treponema porcinum</name>
    <dbReference type="NCBI Taxonomy" id="261392"/>
    <lineage>
        <taxon>Bacteria</taxon>
        <taxon>Pseudomonadati</taxon>
        <taxon>Spirochaetota</taxon>
        <taxon>Spirochaetia</taxon>
        <taxon>Spirochaetales</taxon>
        <taxon>Treponemataceae</taxon>
        <taxon>Treponema</taxon>
    </lineage>
</organism>
<evidence type="ECO:0000313" key="2">
    <source>
        <dbReference type="Proteomes" id="UP000190423"/>
    </source>
</evidence>
<accession>A0A1T4KJ32</accession>
<dbReference type="EMBL" id="FUWG01000008">
    <property type="protein sequence ID" value="SJZ42386.1"/>
    <property type="molecule type" value="Genomic_DNA"/>
</dbReference>
<name>A0A1T4KJ32_TREPO</name>
<keyword evidence="2" id="KW-1185">Reference proteome</keyword>
<proteinExistence type="predicted"/>